<keyword evidence="3" id="KW-1185">Reference proteome</keyword>
<keyword evidence="1" id="KW-0732">Signal</keyword>
<evidence type="ECO:0000313" key="3">
    <source>
        <dbReference type="Proteomes" id="UP001383192"/>
    </source>
</evidence>
<reference evidence="2 3" key="1">
    <citation type="submission" date="2024-01" db="EMBL/GenBank/DDBJ databases">
        <title>A draft genome for a cacao thread blight-causing isolate of Paramarasmius palmivorus.</title>
        <authorList>
            <person name="Baruah I.K."/>
            <person name="Bukari Y."/>
            <person name="Amoako-Attah I."/>
            <person name="Meinhardt L.W."/>
            <person name="Bailey B.A."/>
            <person name="Cohen S.P."/>
        </authorList>
    </citation>
    <scope>NUCLEOTIDE SEQUENCE [LARGE SCALE GENOMIC DNA]</scope>
    <source>
        <strain evidence="2 3">GH-12</strain>
    </source>
</reference>
<evidence type="ECO:0000256" key="1">
    <source>
        <dbReference type="SAM" id="SignalP"/>
    </source>
</evidence>
<organism evidence="2 3">
    <name type="scientific">Paramarasmius palmivorus</name>
    <dbReference type="NCBI Taxonomy" id="297713"/>
    <lineage>
        <taxon>Eukaryota</taxon>
        <taxon>Fungi</taxon>
        <taxon>Dikarya</taxon>
        <taxon>Basidiomycota</taxon>
        <taxon>Agaricomycotina</taxon>
        <taxon>Agaricomycetes</taxon>
        <taxon>Agaricomycetidae</taxon>
        <taxon>Agaricales</taxon>
        <taxon>Marasmiineae</taxon>
        <taxon>Marasmiaceae</taxon>
        <taxon>Paramarasmius</taxon>
    </lineage>
</organism>
<feature type="chain" id="PRO_5043396015" evidence="1">
    <location>
        <begin position="19"/>
        <end position="289"/>
    </location>
</feature>
<evidence type="ECO:0000313" key="2">
    <source>
        <dbReference type="EMBL" id="KAK7039093.1"/>
    </source>
</evidence>
<comment type="caution">
    <text evidence="2">The sequence shown here is derived from an EMBL/GenBank/DDBJ whole genome shotgun (WGS) entry which is preliminary data.</text>
</comment>
<name>A0AAW0CIT3_9AGAR</name>
<sequence>MGFLSVVVLLVVAPALVAQVLDPPPVIWNASVSQYKERLDAAANALNKGFKMLSDGGRVVTDDPHPLQRTFAFYSTLAQFDNAINGSKHYVFVSKLLKAGFTCPDCTEKDIADERVYPRIQLGSAVLDAYAVYNDDSLLERAKDYWEEANEYAIHDSNEHSRKNFSVVESCGKLTTKGAVFNDTGKTSPEISLLATGEFFRLSALLANAGSVYSTAAQQSGDFLNAVLDLPPRSESGYEETEPPIKVDSQECNSPFALPGTVYLSTLGNFIEGLSTIVLTTNNSTALQR</sequence>
<protein>
    <submittedName>
        <fullName evidence="2">Uncharacterized protein</fullName>
    </submittedName>
</protein>
<gene>
    <name evidence="2" type="ORF">VNI00_010263</name>
</gene>
<dbReference type="EMBL" id="JAYKXP010000040">
    <property type="protein sequence ID" value="KAK7039093.1"/>
    <property type="molecule type" value="Genomic_DNA"/>
</dbReference>
<accession>A0AAW0CIT3</accession>
<proteinExistence type="predicted"/>
<feature type="signal peptide" evidence="1">
    <location>
        <begin position="1"/>
        <end position="18"/>
    </location>
</feature>
<dbReference type="Proteomes" id="UP001383192">
    <property type="component" value="Unassembled WGS sequence"/>
</dbReference>
<dbReference type="AlphaFoldDB" id="A0AAW0CIT3"/>